<keyword evidence="11" id="KW-1185">Reference proteome</keyword>
<keyword evidence="4" id="KW-0804">Transcription</keyword>
<dbReference type="AlphaFoldDB" id="A0A090WUG0"/>
<keyword evidence="2" id="KW-0805">Transcription regulation</keyword>
<evidence type="ECO:0000256" key="1">
    <source>
        <dbReference type="ARBA" id="ARBA00022491"/>
    </source>
</evidence>
<dbReference type="PANTHER" id="PTHR30204">
    <property type="entry name" value="REDOX-CYCLING DRUG-SENSING TRANSCRIPTIONAL ACTIVATOR SOXR"/>
    <property type="match status" value="1"/>
</dbReference>
<name>A0A090WUG0_9FLAO</name>
<dbReference type="SMART" id="SM00422">
    <property type="entry name" value="HTH_MERR"/>
    <property type="match status" value="1"/>
</dbReference>
<dbReference type="InterPro" id="IPR036594">
    <property type="entry name" value="Meth_synthase_dom"/>
</dbReference>
<dbReference type="EMBL" id="BBNU01000004">
    <property type="protein sequence ID" value="GAL78984.1"/>
    <property type="molecule type" value="Genomic_DNA"/>
</dbReference>
<organism evidence="7 9">
    <name type="scientific">Algibacter lectus</name>
    <dbReference type="NCBI Taxonomy" id="221126"/>
    <lineage>
        <taxon>Bacteria</taxon>
        <taxon>Pseudomonadati</taxon>
        <taxon>Bacteroidota</taxon>
        <taxon>Flavobacteriia</taxon>
        <taxon>Flavobacteriales</taxon>
        <taxon>Flavobacteriaceae</taxon>
        <taxon>Algibacter</taxon>
    </lineage>
</organism>
<dbReference type="InterPro" id="IPR003759">
    <property type="entry name" value="Cbl-bd_cap"/>
</dbReference>
<dbReference type="Pfam" id="PF02607">
    <property type="entry name" value="B12-binding_2"/>
    <property type="match status" value="1"/>
</dbReference>
<dbReference type="SUPFAM" id="SSF46955">
    <property type="entry name" value="Putative DNA-binding domain"/>
    <property type="match status" value="1"/>
</dbReference>
<dbReference type="EMBL" id="SORL01000008">
    <property type="protein sequence ID" value="TDY61963.1"/>
    <property type="molecule type" value="Genomic_DNA"/>
</dbReference>
<sequence>MNEIKDNFTIKDLENISGIKAHTIRIWEKRYNLLAPKRTDTNIRYYTTESLKKLLNIVLLKDNNYKISKIAEMPYDVIQHTARELANKNALNQHSTQAFKLAMIQFDSVLFNTTYAKLLQQNTFSEVIKTNLIPLLNFIGLLWQTNTLIPAHEHFISNLITQKILIETEKLGYSNLSDTTTYVLFLPENEIHEIGLLYINYELLLKGYKTIYLGRSLPMDNLNSFFNSDSKMCFITSITVSPSVDLVEGYFKDLDKNLAPTQHKLLAAGYKLQELDESAFKSDIKFFPNILPLLKEV</sequence>
<proteinExistence type="predicted"/>
<dbReference type="Pfam" id="PF13411">
    <property type="entry name" value="MerR_1"/>
    <property type="match status" value="1"/>
</dbReference>
<dbReference type="GO" id="GO:0003700">
    <property type="term" value="F:DNA-binding transcription factor activity"/>
    <property type="evidence" value="ECO:0007669"/>
    <property type="project" value="InterPro"/>
</dbReference>
<dbReference type="Gene3D" id="1.10.1660.10">
    <property type="match status" value="1"/>
</dbReference>
<feature type="domain" description="HTH merR-type" evidence="5">
    <location>
        <begin position="7"/>
        <end position="76"/>
    </location>
</feature>
<dbReference type="InterPro" id="IPR036724">
    <property type="entry name" value="Cobalamin-bd_sf"/>
</dbReference>
<dbReference type="GO" id="GO:0046872">
    <property type="term" value="F:metal ion binding"/>
    <property type="evidence" value="ECO:0007669"/>
    <property type="project" value="InterPro"/>
</dbReference>
<accession>A0A090WUG0</accession>
<dbReference type="Proteomes" id="UP000029644">
    <property type="component" value="Unassembled WGS sequence"/>
</dbReference>
<evidence type="ECO:0000259" key="5">
    <source>
        <dbReference type="PROSITE" id="PS50937"/>
    </source>
</evidence>
<dbReference type="InterPro" id="IPR000551">
    <property type="entry name" value="MerR-type_HTH_dom"/>
</dbReference>
<reference evidence="9 10" key="1">
    <citation type="journal article" date="2014" name="Genome Announc.">
        <title>Draft Genome Sequences of Marine Flavobacterium Algibacter lectus Strains SS8 and NR4.</title>
        <authorList>
            <person name="Takatani N."/>
            <person name="Nakanishi M."/>
            <person name="Meirelles P."/>
            <person name="Mino S."/>
            <person name="Suda W."/>
            <person name="Oshima K."/>
            <person name="Hattori M."/>
            <person name="Ohkuma M."/>
            <person name="Hosokawa M."/>
            <person name="Miyashita K."/>
            <person name="Thompson F.L."/>
            <person name="Niwa A."/>
            <person name="Sawabe T."/>
            <person name="Sawabe T."/>
        </authorList>
    </citation>
    <scope>NUCLEOTIDE SEQUENCE [LARGE SCALE GENOMIC DNA]</scope>
    <source>
        <strain evidence="7">JCM 19274</strain>
        <strain evidence="6 10">JCM 19300</strain>
        <strain evidence="9">JCM19274</strain>
    </source>
</reference>
<dbReference type="PANTHER" id="PTHR30204:SF69">
    <property type="entry name" value="MERR-FAMILY TRANSCRIPTIONAL REGULATOR"/>
    <property type="match status" value="1"/>
</dbReference>
<evidence type="ECO:0000313" key="6">
    <source>
        <dbReference type="EMBL" id="GAL61072.1"/>
    </source>
</evidence>
<dbReference type="InterPro" id="IPR009061">
    <property type="entry name" value="DNA-bd_dom_put_sf"/>
</dbReference>
<accession>A0A4R8M8U1</accession>
<dbReference type="Proteomes" id="UP000294824">
    <property type="component" value="Unassembled WGS sequence"/>
</dbReference>
<evidence type="ECO:0000313" key="8">
    <source>
        <dbReference type="EMBL" id="TDY61963.1"/>
    </source>
</evidence>
<dbReference type="GO" id="GO:0031419">
    <property type="term" value="F:cobalamin binding"/>
    <property type="evidence" value="ECO:0007669"/>
    <property type="project" value="InterPro"/>
</dbReference>
<comment type="caution">
    <text evidence="7">The sequence shown here is derived from an EMBL/GenBank/DDBJ whole genome shotgun (WGS) entry which is preliminary data.</text>
</comment>
<dbReference type="Gene3D" id="1.10.1240.10">
    <property type="entry name" value="Methionine synthase domain"/>
    <property type="match status" value="1"/>
</dbReference>
<protein>
    <submittedName>
        <fullName evidence="8">B12 binding protein</fullName>
    </submittedName>
    <submittedName>
        <fullName evidence="7">Transcriptional regulator</fullName>
    </submittedName>
</protein>
<dbReference type="InterPro" id="IPR047057">
    <property type="entry name" value="MerR_fam"/>
</dbReference>
<dbReference type="Gene3D" id="3.40.50.280">
    <property type="entry name" value="Cobalamin-binding domain"/>
    <property type="match status" value="1"/>
</dbReference>
<dbReference type="GO" id="GO:0003677">
    <property type="term" value="F:DNA binding"/>
    <property type="evidence" value="ECO:0007669"/>
    <property type="project" value="UniProtKB-KW"/>
</dbReference>
<dbReference type="RefSeq" id="WP_042496753.1">
    <property type="nucleotide sequence ID" value="NZ_BBNQ01000001.1"/>
</dbReference>
<evidence type="ECO:0000313" key="7">
    <source>
        <dbReference type="EMBL" id="GAL78984.1"/>
    </source>
</evidence>
<dbReference type="EMBL" id="BBNQ01000001">
    <property type="protein sequence ID" value="GAL61072.1"/>
    <property type="molecule type" value="Genomic_DNA"/>
</dbReference>
<dbReference type="Proteomes" id="UP000029643">
    <property type="component" value="Unassembled WGS sequence"/>
</dbReference>
<dbReference type="OrthoDB" id="9800334at2"/>
<gene>
    <name evidence="8" type="ORF">DFQ06_1774</name>
    <name evidence="7" type="ORF">JCM19274_3542</name>
    <name evidence="6" type="ORF">JCM19300_4010</name>
</gene>
<evidence type="ECO:0000256" key="4">
    <source>
        <dbReference type="ARBA" id="ARBA00023163"/>
    </source>
</evidence>
<dbReference type="SUPFAM" id="SSF52242">
    <property type="entry name" value="Cobalamin (vitamin B12)-binding domain"/>
    <property type="match status" value="1"/>
</dbReference>
<evidence type="ECO:0000256" key="2">
    <source>
        <dbReference type="ARBA" id="ARBA00023015"/>
    </source>
</evidence>
<reference evidence="8 11" key="2">
    <citation type="submission" date="2019-03" db="EMBL/GenBank/DDBJ databases">
        <title>Genomic Encyclopedia of Type Strains, Phase III (KMG-III): the genomes of soil and plant-associated and newly described type strains.</title>
        <authorList>
            <person name="Whitman W."/>
        </authorList>
    </citation>
    <scope>NUCLEOTIDE SEQUENCE [LARGE SCALE GENOMIC DNA]</scope>
    <source>
        <strain evidence="8 11">CECT 8301</strain>
    </source>
</reference>
<evidence type="ECO:0000313" key="9">
    <source>
        <dbReference type="Proteomes" id="UP000029643"/>
    </source>
</evidence>
<evidence type="ECO:0000313" key="11">
    <source>
        <dbReference type="Proteomes" id="UP000294824"/>
    </source>
</evidence>
<evidence type="ECO:0000256" key="3">
    <source>
        <dbReference type="ARBA" id="ARBA00023125"/>
    </source>
</evidence>
<dbReference type="STRING" id="221126.SAMN04489722_103549"/>
<evidence type="ECO:0000313" key="10">
    <source>
        <dbReference type="Proteomes" id="UP000029644"/>
    </source>
</evidence>
<dbReference type="CDD" id="cd01104">
    <property type="entry name" value="HTH_MlrA-CarA"/>
    <property type="match status" value="1"/>
</dbReference>
<keyword evidence="1" id="KW-0678">Repressor</keyword>
<dbReference type="PROSITE" id="PS50937">
    <property type="entry name" value="HTH_MERR_2"/>
    <property type="match status" value="1"/>
</dbReference>
<keyword evidence="3" id="KW-0238">DNA-binding</keyword>